<accession>A0ABX7I6T9</accession>
<name>A0ABX7I6T9_9BACT</name>
<keyword evidence="2" id="KW-0732">Signal</keyword>
<evidence type="ECO:0000256" key="2">
    <source>
        <dbReference type="SAM" id="SignalP"/>
    </source>
</evidence>
<reference evidence="3 4" key="1">
    <citation type="submission" date="2020-06" db="EMBL/GenBank/DDBJ databases">
        <title>Dyadobacter sandarakinus sp. nov., isolated from the soil of the Arctic Yellow River Station.</title>
        <authorList>
            <person name="Zhang Y."/>
            <person name="Peng F."/>
        </authorList>
    </citation>
    <scope>NUCLEOTIDE SEQUENCE [LARGE SCALE GENOMIC DNA]</scope>
    <source>
        <strain evidence="3 4">Q3-56</strain>
    </source>
</reference>
<dbReference type="RefSeq" id="WP_204663408.1">
    <property type="nucleotide sequence ID" value="NZ_CP056775.1"/>
</dbReference>
<dbReference type="EMBL" id="CP056775">
    <property type="protein sequence ID" value="QRR01267.1"/>
    <property type="molecule type" value="Genomic_DNA"/>
</dbReference>
<protein>
    <recommendedName>
        <fullName evidence="5">DUF3078 domain-containing protein</fullName>
    </recommendedName>
</protein>
<evidence type="ECO:0008006" key="5">
    <source>
        <dbReference type="Google" id="ProtNLM"/>
    </source>
</evidence>
<evidence type="ECO:0000313" key="3">
    <source>
        <dbReference type="EMBL" id="QRR01267.1"/>
    </source>
</evidence>
<dbReference type="Proteomes" id="UP000612680">
    <property type="component" value="Chromosome"/>
</dbReference>
<feature type="chain" id="PRO_5046286723" description="DUF3078 domain-containing protein" evidence="2">
    <location>
        <begin position="23"/>
        <end position="375"/>
    </location>
</feature>
<keyword evidence="4" id="KW-1185">Reference proteome</keyword>
<organism evidence="3 4">
    <name type="scientific">Dyadobacter sandarakinus</name>
    <dbReference type="NCBI Taxonomy" id="2747268"/>
    <lineage>
        <taxon>Bacteria</taxon>
        <taxon>Pseudomonadati</taxon>
        <taxon>Bacteroidota</taxon>
        <taxon>Cytophagia</taxon>
        <taxon>Cytophagales</taxon>
        <taxon>Spirosomataceae</taxon>
        <taxon>Dyadobacter</taxon>
    </lineage>
</organism>
<feature type="signal peptide" evidence="2">
    <location>
        <begin position="1"/>
        <end position="22"/>
    </location>
</feature>
<evidence type="ECO:0000313" key="4">
    <source>
        <dbReference type="Proteomes" id="UP000612680"/>
    </source>
</evidence>
<sequence length="375" mass="42032">MKSKFLLNSLLVLALIPAVVRAQEQQDFSREKTEITRKSTEEKLQSNNVTATSAATSNLSSVSVTSLFSDTQAEARFAFNAGKSLFSIGLAQSFSSQPASVVLLDQDGITTGTTLSVIWQTNLGKMPIPDMLPIRNMRKYMELKDQVRARKNIPAEDDVTFLDMYDEDRLALINAGAIELDAFKTPWLLSVKLSATRSSFDYITDSLSMRPLNDQKVGKTVGLSLSKFKSLDLFYAFTYNLWVDYASGDEVLNYTFPVGTGGLAFNKDVTIGTPSRIIDSRLKAEIRRLFRSRNVPFLGINPSVSWLVRQERVNIDLPVYFLTKRENGEFNGLQAGIKVGYTSATDSTFFHDIFNLKSEKMYFGLFITKPFSIRQ</sequence>
<gene>
    <name evidence="3" type="ORF">HWI92_10295</name>
</gene>
<feature type="compositionally biased region" description="Basic and acidic residues" evidence="1">
    <location>
        <begin position="27"/>
        <end position="44"/>
    </location>
</feature>
<evidence type="ECO:0000256" key="1">
    <source>
        <dbReference type="SAM" id="MobiDB-lite"/>
    </source>
</evidence>
<proteinExistence type="predicted"/>
<feature type="region of interest" description="Disordered" evidence="1">
    <location>
        <begin position="27"/>
        <end position="50"/>
    </location>
</feature>